<evidence type="ECO:0000256" key="3">
    <source>
        <dbReference type="ARBA" id="ARBA00009578"/>
    </source>
</evidence>
<accession>A0ABW9QVJ6</accession>
<keyword evidence="11 18" id="KW-1133">Transmembrane helix</keyword>
<dbReference type="PROSITE" id="PS50855">
    <property type="entry name" value="COX1"/>
    <property type="match status" value="1"/>
</dbReference>
<evidence type="ECO:0000256" key="4">
    <source>
        <dbReference type="ARBA" id="ARBA00022448"/>
    </source>
</evidence>
<feature type="transmembrane region" description="Helical" evidence="18">
    <location>
        <begin position="452"/>
        <end position="476"/>
    </location>
</feature>
<keyword evidence="8 18" id="KW-0479">Metal-binding</keyword>
<dbReference type="NCBIfam" id="TIGR02891">
    <property type="entry name" value="CtaD_CoxA"/>
    <property type="match status" value="1"/>
</dbReference>
<dbReference type="SUPFAM" id="SSF81442">
    <property type="entry name" value="Cytochrome c oxidase subunit I-like"/>
    <property type="match status" value="1"/>
</dbReference>
<keyword evidence="9" id="KW-1278">Translocase</keyword>
<gene>
    <name evidence="20" type="primary">ctaD</name>
    <name evidence="20" type="ORF">GHK86_14300</name>
</gene>
<dbReference type="PANTHER" id="PTHR10422:SF18">
    <property type="entry name" value="CYTOCHROME C OXIDASE SUBUNIT 1"/>
    <property type="match status" value="1"/>
</dbReference>
<dbReference type="Pfam" id="PF00115">
    <property type="entry name" value="COX1"/>
    <property type="match status" value="1"/>
</dbReference>
<organism evidence="20 21">
    <name type="scientific">Acidiferrimicrobium australe</name>
    <dbReference type="NCBI Taxonomy" id="2664430"/>
    <lineage>
        <taxon>Bacteria</taxon>
        <taxon>Bacillati</taxon>
        <taxon>Actinomycetota</taxon>
        <taxon>Acidimicrobiia</taxon>
        <taxon>Acidimicrobiales</taxon>
        <taxon>Acidimicrobiaceae</taxon>
        <taxon>Acidiferrimicrobium</taxon>
    </lineage>
</organism>
<feature type="transmembrane region" description="Helical" evidence="18">
    <location>
        <begin position="22"/>
        <end position="44"/>
    </location>
</feature>
<evidence type="ECO:0000256" key="7">
    <source>
        <dbReference type="ARBA" id="ARBA00022692"/>
    </source>
</evidence>
<feature type="transmembrane region" description="Helical" evidence="18">
    <location>
        <begin position="64"/>
        <end position="85"/>
    </location>
</feature>
<comment type="subcellular location">
    <subcellularLocation>
        <location evidence="18">Cell membrane</location>
        <topology evidence="18">Multi-pass membrane protein</topology>
    </subcellularLocation>
    <subcellularLocation>
        <location evidence="1">Membrane</location>
        <topology evidence="1">Multi-pass membrane protein</topology>
    </subcellularLocation>
</comment>
<keyword evidence="21" id="KW-1185">Reference proteome</keyword>
<evidence type="ECO:0000256" key="14">
    <source>
        <dbReference type="ARBA" id="ARBA00023136"/>
    </source>
</evidence>
<feature type="transmembrane region" description="Helical" evidence="18">
    <location>
        <begin position="375"/>
        <end position="401"/>
    </location>
</feature>
<feature type="transmembrane region" description="Helical" evidence="18">
    <location>
        <begin position="153"/>
        <end position="178"/>
    </location>
</feature>
<evidence type="ECO:0000256" key="10">
    <source>
        <dbReference type="ARBA" id="ARBA00022982"/>
    </source>
</evidence>
<dbReference type="Proteomes" id="UP000437736">
    <property type="component" value="Unassembled WGS sequence"/>
</dbReference>
<evidence type="ECO:0000256" key="5">
    <source>
        <dbReference type="ARBA" id="ARBA00022617"/>
    </source>
</evidence>
<keyword evidence="20" id="KW-0560">Oxidoreductase</keyword>
<feature type="transmembrane region" description="Helical" evidence="18">
    <location>
        <begin position="250"/>
        <end position="268"/>
    </location>
</feature>
<feature type="transmembrane region" description="Helical" evidence="18">
    <location>
        <begin position="305"/>
        <end position="329"/>
    </location>
</feature>
<name>A0ABW9QVJ6_9ACTN</name>
<feature type="transmembrane region" description="Helical" evidence="18">
    <location>
        <begin position="413"/>
        <end position="432"/>
    </location>
</feature>
<dbReference type="PANTHER" id="PTHR10422">
    <property type="entry name" value="CYTOCHROME C OXIDASE SUBUNIT 1"/>
    <property type="match status" value="1"/>
</dbReference>
<keyword evidence="18" id="KW-1003">Cell membrane</keyword>
<proteinExistence type="inferred from homology"/>
<evidence type="ECO:0000256" key="17">
    <source>
        <dbReference type="RuleBase" id="RU000370"/>
    </source>
</evidence>
<comment type="pathway">
    <text evidence="2 18">Energy metabolism; oxidative phosphorylation.</text>
</comment>
<evidence type="ECO:0000313" key="20">
    <source>
        <dbReference type="EMBL" id="MST33885.1"/>
    </source>
</evidence>
<keyword evidence="5 17" id="KW-0349">Heme</keyword>
<comment type="similarity">
    <text evidence="3 17">Belongs to the heme-copper respiratory oxidase family.</text>
</comment>
<evidence type="ECO:0000256" key="16">
    <source>
        <dbReference type="ARBA" id="ARBA00047816"/>
    </source>
</evidence>
<feature type="transmembrane region" description="Helical" evidence="18">
    <location>
        <begin position="106"/>
        <end position="124"/>
    </location>
</feature>
<dbReference type="PROSITE" id="PS00077">
    <property type="entry name" value="COX1_CUB"/>
    <property type="match status" value="1"/>
</dbReference>
<evidence type="ECO:0000259" key="19">
    <source>
        <dbReference type="PROSITE" id="PS50855"/>
    </source>
</evidence>
<evidence type="ECO:0000256" key="13">
    <source>
        <dbReference type="ARBA" id="ARBA00023008"/>
    </source>
</evidence>
<dbReference type="GO" id="GO:0016491">
    <property type="term" value="F:oxidoreductase activity"/>
    <property type="evidence" value="ECO:0007669"/>
    <property type="project" value="UniProtKB-KW"/>
</dbReference>
<feature type="transmembrane region" description="Helical" evidence="18">
    <location>
        <begin position="341"/>
        <end position="363"/>
    </location>
</feature>
<feature type="domain" description="Cytochrome oxidase subunit I profile" evidence="19">
    <location>
        <begin position="5"/>
        <end position="518"/>
    </location>
</feature>
<evidence type="ECO:0000256" key="15">
    <source>
        <dbReference type="ARBA" id="ARBA00025218"/>
    </source>
</evidence>
<dbReference type="EC" id="7.1.1.9" evidence="18"/>
<dbReference type="InterPro" id="IPR036927">
    <property type="entry name" value="Cyt_c_oxase-like_su1_sf"/>
</dbReference>
<feature type="transmembrane region" description="Helical" evidence="18">
    <location>
        <begin position="280"/>
        <end position="299"/>
    </location>
</feature>
<dbReference type="InterPro" id="IPR023616">
    <property type="entry name" value="Cyt_c_oxase-like_su1_dom"/>
</dbReference>
<dbReference type="Gene3D" id="1.20.210.10">
    <property type="entry name" value="Cytochrome c oxidase-like, subunit I domain"/>
    <property type="match status" value="1"/>
</dbReference>
<evidence type="ECO:0000256" key="18">
    <source>
        <dbReference type="RuleBase" id="RU363061"/>
    </source>
</evidence>
<evidence type="ECO:0000256" key="11">
    <source>
        <dbReference type="ARBA" id="ARBA00022989"/>
    </source>
</evidence>
<reference evidence="20 21" key="1">
    <citation type="submission" date="2019-11" db="EMBL/GenBank/DDBJ databases">
        <title>Acidiferrimicrobium australis gen. nov., sp. nov., an acidophilic and obligately heterotrophic, member of the Actinobacteria that catalyses dissimilatory oxido- reduction of iron isolated from metal-rich acidic water in Chile.</title>
        <authorList>
            <person name="Gonzalez D."/>
            <person name="Huber K."/>
            <person name="Hedrich S."/>
            <person name="Rojas-Villalobos C."/>
            <person name="Quatrini R."/>
            <person name="Dinamarca M.A."/>
            <person name="Schwarz A."/>
            <person name="Canales C."/>
            <person name="Nancucheo I."/>
        </authorList>
    </citation>
    <scope>NUCLEOTIDE SEQUENCE [LARGE SCALE GENOMIC DNA]</scope>
    <source>
        <strain evidence="20 21">USS-CCA1</strain>
    </source>
</reference>
<keyword evidence="4 17" id="KW-0813">Transport</keyword>
<evidence type="ECO:0000256" key="2">
    <source>
        <dbReference type="ARBA" id="ARBA00004673"/>
    </source>
</evidence>
<sequence>MVPGPRPRGVVKFVTSTDHKQIGLNYLVTSFIGFLAAGIMAEVMRTQLIGPNNHLVGPASYNQLVTMHGTVMLFVFGGPFAFGLANYILPLQIGAPDMAFPRFNNLSYWLYLGGFLVMMAGFLTNDGAADFGWFGYAPLTEAIHSPGPGADMWILGIALTGFSGIFTAVNVITTTFTLRAPGMVMFRMPIFVWNELVTLFLVLLAFPVLTAAMALLWCDRHLGTSFYDPAGGGQPILWQNLFWFFGHPEVYILALPYFGVVTEVFATMSKKPVFGYKGMIAATLTIGGLSMGVWAHHMYTTGAVLLPFFAAMTVLIAVPTGIKFFNWIGTMWQGVLTLNTAMLFSLGFLVIFLCGGITGVMLAQPPLDFQLHMTYFVVAHFHYVLVGTTAFGAFASIYYWFPKYTGRLLDEKLGKISFALMFIGTNLTYFPMHDLGLRGMPRRVFTYPVNAGWTFLNQLATIGAYILGIGVLFTVINIFHSMRRGQIAGDNPWDGQTLEWATSSPPPEHNFEILPPIRSERPLWDANHPDQLTEVGH</sequence>
<feature type="transmembrane region" description="Helical" evidence="18">
    <location>
        <begin position="190"/>
        <end position="217"/>
    </location>
</feature>
<comment type="caution">
    <text evidence="20">The sequence shown here is derived from an EMBL/GenBank/DDBJ whole genome shotgun (WGS) entry which is preliminary data.</text>
</comment>
<comment type="catalytic activity">
    <reaction evidence="16 18">
        <text>4 Fe(II)-[cytochrome c] + O2 + 8 H(+)(in) = 4 Fe(III)-[cytochrome c] + 2 H2O + 4 H(+)(out)</text>
        <dbReference type="Rhea" id="RHEA:11436"/>
        <dbReference type="Rhea" id="RHEA-COMP:10350"/>
        <dbReference type="Rhea" id="RHEA-COMP:14399"/>
        <dbReference type="ChEBI" id="CHEBI:15377"/>
        <dbReference type="ChEBI" id="CHEBI:15378"/>
        <dbReference type="ChEBI" id="CHEBI:15379"/>
        <dbReference type="ChEBI" id="CHEBI:29033"/>
        <dbReference type="ChEBI" id="CHEBI:29034"/>
        <dbReference type="EC" id="7.1.1.9"/>
    </reaction>
</comment>
<evidence type="ECO:0000313" key="21">
    <source>
        <dbReference type="Proteomes" id="UP000437736"/>
    </source>
</evidence>
<keyword evidence="12 18" id="KW-0408">Iron</keyword>
<evidence type="ECO:0000256" key="8">
    <source>
        <dbReference type="ARBA" id="ARBA00022723"/>
    </source>
</evidence>
<dbReference type="PRINTS" id="PR01165">
    <property type="entry name" value="CYCOXIDASEI"/>
</dbReference>
<dbReference type="InterPro" id="IPR000883">
    <property type="entry name" value="Cyt_C_Oxase_1"/>
</dbReference>
<comment type="function">
    <text evidence="15 18">Cytochrome c oxidase is the component of the respiratory chain that catalyzes the reduction of oxygen to water. Subunits 1-3 form the functional core of the enzyme complex. CO I is the catalytic subunit of the enzyme. Electrons originating in cytochrome c are transferred via the copper A center of subunit 2 and heme A of subunit 1 to the bimetallic center formed by heme A3 and copper B.</text>
</comment>
<evidence type="ECO:0000256" key="6">
    <source>
        <dbReference type="ARBA" id="ARBA00022660"/>
    </source>
</evidence>
<keyword evidence="13 18" id="KW-0186">Copper</keyword>
<evidence type="ECO:0000256" key="12">
    <source>
        <dbReference type="ARBA" id="ARBA00023004"/>
    </source>
</evidence>
<dbReference type="InterPro" id="IPR014241">
    <property type="entry name" value="Cyt_c_oxidase_su1_bac"/>
</dbReference>
<keyword evidence="7 17" id="KW-0812">Transmembrane</keyword>
<evidence type="ECO:0000256" key="9">
    <source>
        <dbReference type="ARBA" id="ARBA00022967"/>
    </source>
</evidence>
<keyword evidence="14 18" id="KW-0472">Membrane</keyword>
<keyword evidence="6 17" id="KW-0679">Respiratory chain</keyword>
<evidence type="ECO:0000256" key="1">
    <source>
        <dbReference type="ARBA" id="ARBA00004141"/>
    </source>
</evidence>
<protein>
    <recommendedName>
        <fullName evidence="18">Cytochrome c oxidase subunit 1</fullName>
        <ecNumber evidence="18">7.1.1.9</ecNumber>
    </recommendedName>
</protein>
<dbReference type="InterPro" id="IPR023615">
    <property type="entry name" value="Cyt_c_Oxase_su1_BS"/>
</dbReference>
<keyword evidence="10 17" id="KW-0249">Electron transport</keyword>
<dbReference type="EMBL" id="WJHE01000760">
    <property type="protein sequence ID" value="MST33885.1"/>
    <property type="molecule type" value="Genomic_DNA"/>
</dbReference>